<dbReference type="AlphaFoldDB" id="A0A2P6P444"/>
<proteinExistence type="predicted"/>
<dbReference type="InterPro" id="IPR003293">
    <property type="entry name" value="Nudix_hydrolase6-like"/>
</dbReference>
<sequence>MLASGSSPPAIGEDITVAAVREVKEETGIDAKFSEVLAFRQAHKLFFEKSDLFFVCMMHPLSFEIQK</sequence>
<dbReference type="Gramene" id="PRQ16710">
    <property type="protein sequence ID" value="PRQ16710"/>
    <property type="gene ID" value="RchiOBHm_Chr7g0187201"/>
</dbReference>
<dbReference type="GO" id="GO:0035529">
    <property type="term" value="F:NADH pyrophosphatase activity"/>
    <property type="evidence" value="ECO:0007669"/>
    <property type="project" value="TreeGrafter"/>
</dbReference>
<dbReference type="GO" id="GO:0051287">
    <property type="term" value="F:NAD binding"/>
    <property type="evidence" value="ECO:0007669"/>
    <property type="project" value="TreeGrafter"/>
</dbReference>
<dbReference type="EC" id="3.6.1.-" evidence="2"/>
<keyword evidence="2" id="KW-0378">Hydrolase</keyword>
<dbReference type="Gene3D" id="3.90.79.10">
    <property type="entry name" value="Nucleoside Triphosphate Pyrophosphohydrolase"/>
    <property type="match status" value="1"/>
</dbReference>
<dbReference type="GO" id="GO:0047631">
    <property type="term" value="F:ADP-ribose diphosphatase activity"/>
    <property type="evidence" value="ECO:0007669"/>
    <property type="project" value="TreeGrafter"/>
</dbReference>
<dbReference type="EMBL" id="PDCK01000045">
    <property type="protein sequence ID" value="PRQ16710.1"/>
    <property type="molecule type" value="Genomic_DNA"/>
</dbReference>
<accession>A0A2P6P444</accession>
<dbReference type="SUPFAM" id="SSF55811">
    <property type="entry name" value="Nudix"/>
    <property type="match status" value="1"/>
</dbReference>
<dbReference type="Proteomes" id="UP000238479">
    <property type="component" value="Chromosome 7"/>
</dbReference>
<protein>
    <submittedName>
        <fullName evidence="2">Putative hydrolase</fullName>
        <ecNumber evidence="2">3.6.1.-</ecNumber>
    </submittedName>
</protein>
<evidence type="ECO:0000313" key="3">
    <source>
        <dbReference type="Proteomes" id="UP000238479"/>
    </source>
</evidence>
<keyword evidence="3" id="KW-1185">Reference proteome</keyword>
<dbReference type="InterPro" id="IPR015797">
    <property type="entry name" value="NUDIX_hydrolase-like_dom_sf"/>
</dbReference>
<gene>
    <name evidence="2" type="ORF">RchiOBHm_Chr7g0187201</name>
</gene>
<dbReference type="InterPro" id="IPR000086">
    <property type="entry name" value="NUDIX_hydrolase_dom"/>
</dbReference>
<evidence type="ECO:0000259" key="1">
    <source>
        <dbReference type="Pfam" id="PF00293"/>
    </source>
</evidence>
<organism evidence="2 3">
    <name type="scientific">Rosa chinensis</name>
    <name type="common">China rose</name>
    <dbReference type="NCBI Taxonomy" id="74649"/>
    <lineage>
        <taxon>Eukaryota</taxon>
        <taxon>Viridiplantae</taxon>
        <taxon>Streptophyta</taxon>
        <taxon>Embryophyta</taxon>
        <taxon>Tracheophyta</taxon>
        <taxon>Spermatophyta</taxon>
        <taxon>Magnoliopsida</taxon>
        <taxon>eudicotyledons</taxon>
        <taxon>Gunneridae</taxon>
        <taxon>Pentapetalae</taxon>
        <taxon>rosids</taxon>
        <taxon>fabids</taxon>
        <taxon>Rosales</taxon>
        <taxon>Rosaceae</taxon>
        <taxon>Rosoideae</taxon>
        <taxon>Rosoideae incertae sedis</taxon>
        <taxon>Rosa</taxon>
    </lineage>
</organism>
<name>A0A2P6P444_ROSCH</name>
<evidence type="ECO:0000313" key="2">
    <source>
        <dbReference type="EMBL" id="PRQ16710.1"/>
    </source>
</evidence>
<reference evidence="2 3" key="1">
    <citation type="journal article" date="2018" name="Nat. Genet.">
        <title>The Rosa genome provides new insights in the design of modern roses.</title>
        <authorList>
            <person name="Bendahmane M."/>
        </authorList>
    </citation>
    <scope>NUCLEOTIDE SEQUENCE [LARGE SCALE GENOMIC DNA]</scope>
    <source>
        <strain evidence="3">cv. Old Blush</strain>
    </source>
</reference>
<feature type="domain" description="Nudix hydrolase" evidence="1">
    <location>
        <begin position="12"/>
        <end position="44"/>
    </location>
</feature>
<comment type="caution">
    <text evidence="2">The sequence shown here is derived from an EMBL/GenBank/DDBJ whole genome shotgun (WGS) entry which is preliminary data.</text>
</comment>
<dbReference type="PANTHER" id="PTHR13994">
    <property type="entry name" value="NUDIX HYDROLASE RELATED"/>
    <property type="match status" value="1"/>
</dbReference>
<dbReference type="PANTHER" id="PTHR13994:SF29">
    <property type="entry name" value="NUDIX HYDROLASE 2"/>
    <property type="match status" value="1"/>
</dbReference>
<dbReference type="Pfam" id="PF00293">
    <property type="entry name" value="NUDIX"/>
    <property type="match status" value="1"/>
</dbReference>